<dbReference type="Proteomes" id="UP001191004">
    <property type="component" value="Unassembled WGS sequence"/>
</dbReference>
<evidence type="ECO:0000256" key="1">
    <source>
        <dbReference type="SAM" id="Coils"/>
    </source>
</evidence>
<protein>
    <recommendedName>
        <fullName evidence="4">Restriction endonuclease type IV Mrr domain-containing protein</fullName>
    </recommendedName>
</protein>
<reference evidence="2 3" key="1">
    <citation type="journal article" date="2018" name="bioRxiv">
        <title>Evidence of independent acquisition and adaption of ultra-small bacteria to human hosts across the highly diverse yet reduced genomes of the phylum Saccharibacteria.</title>
        <authorList>
            <person name="McLean J.S."/>
            <person name="Bor B."/>
            <person name="To T.T."/>
            <person name="Liu Q."/>
            <person name="Kearns K.A."/>
            <person name="Solden L.M."/>
            <person name="Wrighton K.C."/>
            <person name="He X."/>
            <person name="Shi W."/>
        </authorList>
    </citation>
    <scope>NUCLEOTIDE SEQUENCE [LARGE SCALE GENOMIC DNA]</scope>
    <source>
        <strain evidence="2 3">TM7_KMM_G3_1_HOT_351</strain>
    </source>
</reference>
<organism evidence="2 3">
    <name type="scientific">Candidatus Nanosyncoccus nanoralicus</name>
    <dbReference type="NCBI Taxonomy" id="2171996"/>
    <lineage>
        <taxon>Bacteria</taxon>
        <taxon>Candidatus Saccharimonadota</taxon>
        <taxon>Candidatus Nanosyncoccalia</taxon>
        <taxon>Candidatus Nanosyncoccales</taxon>
        <taxon>Candidatus Nanosyncoccaceae</taxon>
        <taxon>Candidatus Nanosyncoccus</taxon>
    </lineage>
</organism>
<reference evidence="2 3" key="2">
    <citation type="journal article" date="2020" name="Cell Rep.">
        <title>Acquisition and Adaptation of Ultra-small Parasitic Reduced Genome Bacteria to Mammalian Hosts.</title>
        <authorList>
            <person name="McLean J.S."/>
            <person name="Bor B."/>
            <person name="Kerns K.A."/>
            <person name="Liu Q."/>
            <person name="To T.T."/>
            <person name="Solden L."/>
            <person name="Hendrickson E.L."/>
            <person name="Wrighton K."/>
            <person name="Shi W."/>
            <person name="He X."/>
        </authorList>
    </citation>
    <scope>NUCLEOTIDE SEQUENCE [LARGE SCALE GENOMIC DNA]</scope>
    <source>
        <strain evidence="2 3">TM7_KMM_G3_1_HOT_351</strain>
    </source>
</reference>
<proteinExistence type="predicted"/>
<dbReference type="EMBL" id="PRLL01000007">
    <property type="protein sequence ID" value="RYC73616.1"/>
    <property type="molecule type" value="Genomic_DNA"/>
</dbReference>
<dbReference type="RefSeq" id="WP_129604612.1">
    <property type="nucleotide sequence ID" value="NZ_PRLL01000007.1"/>
</dbReference>
<name>A0ABY0FK07_9BACT</name>
<feature type="coiled-coil region" evidence="1">
    <location>
        <begin position="248"/>
        <end position="275"/>
    </location>
</feature>
<evidence type="ECO:0000313" key="2">
    <source>
        <dbReference type="EMBL" id="RYC73616.1"/>
    </source>
</evidence>
<accession>A0ABY0FK07</accession>
<evidence type="ECO:0000313" key="3">
    <source>
        <dbReference type="Proteomes" id="UP001191004"/>
    </source>
</evidence>
<keyword evidence="3" id="KW-1185">Reference proteome</keyword>
<keyword evidence="1" id="KW-0175">Coiled coil</keyword>
<sequence length="442" mass="50196">MKVLVISTKCNKVNISNLKVDIVSWCDNELGLINLRDYDGIVFDMSDYYLNSYNVSSMRGVFEHHSISPDIIYDVLKKPETFIIVVGNPNTTVKQESILNLIGFSVSSEIRNGNTVTREKTGDRTFLKYLEKVKSYSYFLGENITISSHVQLKWCSGVGGYEMAGTLIPLLKNRADKILAAKLEPFTKMPSPYLYHKDNTVPSFGDIYLLPPIYGMDQNDMVSEILELYLGNEKPEPEWVKNIKVPSQEDIDDRLEQIGSKIADLTNEKNVLIQELENERQPIEILWKSDKPLEKSIERVLKSMGASIENDDENNTENAADCSFSYGSAHFAVEIKSTSKQMVDKNGLRQVRDWVEDLSDVGKEYKGLFIVSNEIGKKPDERSDNYLPENLIKYATSQEIAVISVKTLFEAYLKSKNDNKYAGIFFGKLHEKSGIIKLEIDE</sequence>
<comment type="caution">
    <text evidence="2">The sequence shown here is derived from an EMBL/GenBank/DDBJ whole genome shotgun (WGS) entry which is preliminary data.</text>
</comment>
<evidence type="ECO:0008006" key="4">
    <source>
        <dbReference type="Google" id="ProtNLM"/>
    </source>
</evidence>
<gene>
    <name evidence="2" type="ORF">G3KMM_00310</name>
</gene>